<dbReference type="PROSITE" id="PS01180">
    <property type="entry name" value="CUB"/>
    <property type="match status" value="6"/>
</dbReference>
<dbReference type="PANTHER" id="PTHR24251">
    <property type="entry name" value="OVOCHYMASE-RELATED"/>
    <property type="match status" value="1"/>
</dbReference>
<evidence type="ECO:0000259" key="11">
    <source>
        <dbReference type="PROSITE" id="PS50240"/>
    </source>
</evidence>
<dbReference type="PRINTS" id="PR00722">
    <property type="entry name" value="CHYMOTRYPSIN"/>
</dbReference>
<dbReference type="FunFam" id="2.60.120.290:FF:000013">
    <property type="entry name" value="Membrane frizzled-related protein"/>
    <property type="match status" value="4"/>
</dbReference>
<dbReference type="PROSITE" id="PS50022">
    <property type="entry name" value="FA58C_3"/>
    <property type="match status" value="2"/>
</dbReference>
<dbReference type="PROSITE" id="PS01285">
    <property type="entry name" value="FA58C_1"/>
    <property type="match status" value="1"/>
</dbReference>
<keyword evidence="1" id="KW-0645">Protease</keyword>
<feature type="compositionally biased region" description="Basic and acidic residues" evidence="7">
    <location>
        <begin position="142"/>
        <end position="157"/>
    </location>
</feature>
<evidence type="ECO:0000259" key="9">
    <source>
        <dbReference type="PROSITE" id="PS01180"/>
    </source>
</evidence>
<proteinExistence type="predicted"/>
<dbReference type="GO" id="GO:0004252">
    <property type="term" value="F:serine-type endopeptidase activity"/>
    <property type="evidence" value="ECO:0007669"/>
    <property type="project" value="InterPro"/>
</dbReference>
<dbReference type="Pfam" id="PF00431">
    <property type="entry name" value="CUB"/>
    <property type="match status" value="6"/>
</dbReference>
<feature type="domain" description="CUB" evidence="9">
    <location>
        <begin position="306"/>
        <end position="418"/>
    </location>
</feature>
<dbReference type="CDD" id="cd00190">
    <property type="entry name" value="Tryp_SPc"/>
    <property type="match status" value="1"/>
</dbReference>
<dbReference type="CDD" id="cd00057">
    <property type="entry name" value="FA58C"/>
    <property type="match status" value="2"/>
</dbReference>
<dbReference type="InterPro" id="IPR000421">
    <property type="entry name" value="FA58C"/>
</dbReference>
<keyword evidence="8" id="KW-0732">Signal</keyword>
<dbReference type="Gene3D" id="2.60.120.290">
    <property type="entry name" value="Spermadhesin, CUB domain"/>
    <property type="match status" value="6"/>
</dbReference>
<dbReference type="InterPro" id="IPR008979">
    <property type="entry name" value="Galactose-bd-like_sf"/>
</dbReference>
<feature type="domain" description="F5/8 type C" evidence="10">
    <location>
        <begin position="860"/>
        <end position="1021"/>
    </location>
</feature>
<evidence type="ECO:0000259" key="10">
    <source>
        <dbReference type="PROSITE" id="PS50022"/>
    </source>
</evidence>
<dbReference type="InterPro" id="IPR000859">
    <property type="entry name" value="CUB_dom"/>
</dbReference>
<dbReference type="FunFam" id="2.60.120.260:FF:000016">
    <property type="entry name" value="Contactin-associated protein-like 4 isoform 1"/>
    <property type="match status" value="1"/>
</dbReference>
<dbReference type="InterPro" id="IPR043504">
    <property type="entry name" value="Peptidase_S1_PA_chymotrypsin"/>
</dbReference>
<name>A0A3M6U9L6_POCDA</name>
<keyword evidence="13" id="KW-1185">Reference proteome</keyword>
<evidence type="ECO:0008006" key="14">
    <source>
        <dbReference type="Google" id="ProtNLM"/>
    </source>
</evidence>
<gene>
    <name evidence="12" type="ORF">pdam_00017196</name>
</gene>
<evidence type="ECO:0000313" key="12">
    <source>
        <dbReference type="EMBL" id="RMX50239.1"/>
    </source>
</evidence>
<dbReference type="EMBL" id="RCHS01001996">
    <property type="protein sequence ID" value="RMX50239.1"/>
    <property type="molecule type" value="Genomic_DNA"/>
</dbReference>
<dbReference type="InterPro" id="IPR035914">
    <property type="entry name" value="Sperma_CUB_dom_sf"/>
</dbReference>
<dbReference type="SUPFAM" id="SSF49785">
    <property type="entry name" value="Galactose-binding domain-like"/>
    <property type="match status" value="2"/>
</dbReference>
<dbReference type="GO" id="GO:0006508">
    <property type="term" value="P:proteolysis"/>
    <property type="evidence" value="ECO:0007669"/>
    <property type="project" value="UniProtKB-KW"/>
</dbReference>
<feature type="chain" id="PRO_5018233155" description="Cubilin" evidence="8">
    <location>
        <begin position="26"/>
        <end position="1403"/>
    </location>
</feature>
<keyword evidence="4" id="KW-0720">Serine protease</keyword>
<dbReference type="Pfam" id="PF00089">
    <property type="entry name" value="Trypsin"/>
    <property type="match status" value="1"/>
</dbReference>
<dbReference type="Proteomes" id="UP000275408">
    <property type="component" value="Unassembled WGS sequence"/>
</dbReference>
<dbReference type="SUPFAM" id="SSF50494">
    <property type="entry name" value="Trypsin-like serine proteases"/>
    <property type="match status" value="1"/>
</dbReference>
<reference evidence="12 13" key="1">
    <citation type="journal article" date="2018" name="Sci. Rep.">
        <title>Comparative analysis of the Pocillopora damicornis genome highlights role of immune system in coral evolution.</title>
        <authorList>
            <person name="Cunning R."/>
            <person name="Bay R.A."/>
            <person name="Gillette P."/>
            <person name="Baker A.C."/>
            <person name="Traylor-Knowles N."/>
        </authorList>
    </citation>
    <scope>NUCLEOTIDE SEQUENCE [LARGE SCALE GENOMIC DNA]</scope>
    <source>
        <strain evidence="12">RSMAS</strain>
        <tissue evidence="12">Whole animal</tissue>
    </source>
</reference>
<dbReference type="Gene3D" id="2.60.120.260">
    <property type="entry name" value="Galactose-binding domain-like"/>
    <property type="match status" value="2"/>
</dbReference>
<feature type="domain" description="CUB" evidence="9">
    <location>
        <begin position="166"/>
        <end position="278"/>
    </location>
</feature>
<evidence type="ECO:0000256" key="2">
    <source>
        <dbReference type="ARBA" id="ARBA00022737"/>
    </source>
</evidence>
<dbReference type="PANTHER" id="PTHR24251:SF37">
    <property type="entry name" value="CUB DOMAIN-CONTAINING PROTEIN"/>
    <property type="match status" value="1"/>
</dbReference>
<feature type="domain" description="Peptidase S1" evidence="11">
    <location>
        <begin position="1163"/>
        <end position="1401"/>
    </location>
</feature>
<dbReference type="InterPro" id="IPR001314">
    <property type="entry name" value="Peptidase_S1A"/>
</dbReference>
<organism evidence="12 13">
    <name type="scientific">Pocillopora damicornis</name>
    <name type="common">Cauliflower coral</name>
    <name type="synonym">Millepora damicornis</name>
    <dbReference type="NCBI Taxonomy" id="46731"/>
    <lineage>
        <taxon>Eukaryota</taxon>
        <taxon>Metazoa</taxon>
        <taxon>Cnidaria</taxon>
        <taxon>Anthozoa</taxon>
        <taxon>Hexacorallia</taxon>
        <taxon>Scleractinia</taxon>
        <taxon>Astrocoeniina</taxon>
        <taxon>Pocilloporidae</taxon>
        <taxon>Pocillopora</taxon>
    </lineage>
</organism>
<dbReference type="SUPFAM" id="SSF49854">
    <property type="entry name" value="Spermadhesin, CUB domain"/>
    <property type="match status" value="6"/>
</dbReference>
<dbReference type="SMART" id="SM00042">
    <property type="entry name" value="CUB"/>
    <property type="match status" value="6"/>
</dbReference>
<dbReference type="OMA" id="SNGTWGD"/>
<keyword evidence="2" id="KW-0677">Repeat</keyword>
<evidence type="ECO:0000313" key="13">
    <source>
        <dbReference type="Proteomes" id="UP000275408"/>
    </source>
</evidence>
<dbReference type="FunFam" id="2.40.10.10:FF:000003">
    <property type="entry name" value="Transmembrane serine protease 3"/>
    <property type="match status" value="1"/>
</dbReference>
<protein>
    <recommendedName>
        <fullName evidence="14">Cubilin</fullName>
    </recommendedName>
</protein>
<dbReference type="CDD" id="cd00041">
    <property type="entry name" value="CUB"/>
    <property type="match status" value="6"/>
</dbReference>
<evidence type="ECO:0000256" key="6">
    <source>
        <dbReference type="PROSITE-ProRule" id="PRU00059"/>
    </source>
</evidence>
<feature type="signal peptide" evidence="8">
    <location>
        <begin position="1"/>
        <end position="25"/>
    </location>
</feature>
<dbReference type="PROSITE" id="PS50240">
    <property type="entry name" value="TRYPSIN_DOM"/>
    <property type="match status" value="1"/>
</dbReference>
<accession>A0A3M6U9L6</accession>
<comment type="caution">
    <text evidence="6">Lacks conserved residue(s) required for the propagation of feature annotation.</text>
</comment>
<dbReference type="InterPro" id="IPR018114">
    <property type="entry name" value="TRYPSIN_HIS"/>
</dbReference>
<dbReference type="PROSITE" id="PS00134">
    <property type="entry name" value="TRYPSIN_HIS"/>
    <property type="match status" value="1"/>
</dbReference>
<keyword evidence="5" id="KW-1015">Disulfide bond</keyword>
<evidence type="ECO:0000256" key="1">
    <source>
        <dbReference type="ARBA" id="ARBA00022670"/>
    </source>
</evidence>
<keyword evidence="3" id="KW-0378">Hydrolase</keyword>
<feature type="domain" description="CUB" evidence="9">
    <location>
        <begin position="437"/>
        <end position="549"/>
    </location>
</feature>
<dbReference type="Gene3D" id="2.40.10.10">
    <property type="entry name" value="Trypsin-like serine proteases"/>
    <property type="match status" value="2"/>
</dbReference>
<dbReference type="PROSITE" id="PS01286">
    <property type="entry name" value="FA58C_2"/>
    <property type="match status" value="2"/>
</dbReference>
<dbReference type="SMART" id="SM00020">
    <property type="entry name" value="Tryp_SPc"/>
    <property type="match status" value="1"/>
</dbReference>
<sequence length="1403" mass="156566">MEETFFVVLLLVNLALVVNWQGGQAQLIDDCGGLIEGRGGIIQTPNYPLNYPVDKVCAWVVKTEPGDKVVLTFETFALEDNSVCQYDYVIIRDGSTSKSPMIGKFCGTSRPATITSTGNFLWIGFRSDSSTTKQGFKAMWKAEKLSEKPPPGTEEKVTTPTMPTGCGGQMTGDGGNFTSPNYPESYSKNSECVWTIVVPLQDTIELTFHEFHLENSGSCNYDFVEVRQGSTRFSEIIGKFCASTIISPFNSTGDSLFIRLVTDGTVNEKGFRATWRRISHYIPANQTAQSSTTTKATPSITPPEKCGGILNQENGEITSPGYPNQYPLNLDCIWVILAPSNQVIQVEFRSFQLERQSRCLYDYLEVRDGDRSDMPLLGKFCGDVVPSPVKSSQNAMYIKFHSDGLTPKRGFQLKWHAFKGQPLPPGPAPTSDGDPVCGGTFTKMSGVIKSPRYPKKYPEDVMCQWVIKLSPQYKIRLEFMYLQVEKSTSCQYDFVLVMDGLPTSPTTLGRFCGNSSKPVVDSTSSEMTVFFKSDMSVTDKGFEAYWYAHPVLGTKSPSTEVNVIEPCGGKRMRPSGDIFSPYYPAFSGAQGPVDCVWVISVYEGNKIAIGFNEFDLNSDDNCVTEYVELRDGPSETSRLLGRYCISAPMVVRGSTDTLWMRYYTIGTGSKGFEATWTTMKQTLKPMKPSGKPSTGSVPHPPKKCGDALGLESGEIKNKQLSSSSTWMGISTFGPQHARLNNSKWPQGWSADTTDQNPWLKVTFQSDYVITGIATQGYGNPVFNEWIESYYLLWLDSKAGEVYYHEDGKVKVLDGNSDHNTIVRHMLKEPFISKEVKIQPRSWKGGVGLRLELYGCKFDECQEPLGIEDPDIIEDGQLTASSAWEDDHDKFGAQRGRLNLNRWPQGWTASVEDRSPWFQVNLKHPFIITRVATQGYGGSVDQWVEKYRVSWKSEEEVWRNYSVPRQVKTSAVLWKNKVFHGNKDRNSVISHTLWNTIKSSTLRFWPMVKRNFVSMRTELYGCMTDQSRSATECSTVGHRMSGESNPPSRKGCHWHVTSSKAESTVTLKFITFDFLKSDPSCLKDYVEIRNGLTKHAPLIGRYCGDKIPAPVQSSGNGLWVRYVVSGDIKTKVGMTYHDGPSKSSQGDEGKKGCGNLKYSVSPWESDGDLPKQWPGRWPWQVALLLMGQSVQQCGGALLAPRWVLTAAHCFKRFKQPLQWVIRAGEFDLAKKENSEQNIRAEKIYVHSSYIPSTNENDIALVYLERAAQLNDLVETICLPDEGELQLESKCAVAGWGFRPANVHHTSTPLRSQRVPVVSRQVCNGANAYGGLVKDNMICAGYERGGEDNCYGDGGGPLMCQNSVGKWFVGGINSWGQGCGLPGKYSVYTYTERYRDWINRHMQAD</sequence>
<dbReference type="OrthoDB" id="10012881at2759"/>
<evidence type="ECO:0000256" key="8">
    <source>
        <dbReference type="SAM" id="SignalP"/>
    </source>
</evidence>
<feature type="domain" description="CUB" evidence="9">
    <location>
        <begin position="31"/>
        <end position="143"/>
    </location>
</feature>
<dbReference type="Pfam" id="PF00754">
    <property type="entry name" value="F5_F8_type_C"/>
    <property type="match status" value="2"/>
</dbReference>
<evidence type="ECO:0000256" key="7">
    <source>
        <dbReference type="SAM" id="MobiDB-lite"/>
    </source>
</evidence>
<evidence type="ECO:0000256" key="5">
    <source>
        <dbReference type="ARBA" id="ARBA00023157"/>
    </source>
</evidence>
<feature type="domain" description="CUB" evidence="9">
    <location>
        <begin position="1021"/>
        <end position="1140"/>
    </location>
</feature>
<dbReference type="SMART" id="SM00231">
    <property type="entry name" value="FA58C"/>
    <property type="match status" value="2"/>
</dbReference>
<evidence type="ECO:0000256" key="3">
    <source>
        <dbReference type="ARBA" id="ARBA00022801"/>
    </source>
</evidence>
<dbReference type="InterPro" id="IPR009003">
    <property type="entry name" value="Peptidase_S1_PA"/>
</dbReference>
<feature type="domain" description="F5/8 type C" evidence="10">
    <location>
        <begin position="704"/>
        <end position="855"/>
    </location>
</feature>
<feature type="region of interest" description="Disordered" evidence="7">
    <location>
        <begin position="142"/>
        <end position="163"/>
    </location>
</feature>
<dbReference type="InterPro" id="IPR001254">
    <property type="entry name" value="Trypsin_dom"/>
</dbReference>
<evidence type="ECO:0000256" key="4">
    <source>
        <dbReference type="ARBA" id="ARBA00022825"/>
    </source>
</evidence>
<comment type="caution">
    <text evidence="12">The sequence shown here is derived from an EMBL/GenBank/DDBJ whole genome shotgun (WGS) entry which is preliminary data.</text>
</comment>
<feature type="domain" description="CUB" evidence="9">
    <location>
        <begin position="567"/>
        <end position="679"/>
    </location>
</feature>